<proteinExistence type="predicted"/>
<dbReference type="Gene3D" id="3.40.630.30">
    <property type="match status" value="1"/>
</dbReference>
<dbReference type="AlphaFoldDB" id="A0A4R1HW28"/>
<evidence type="ECO:0000313" key="2">
    <source>
        <dbReference type="Proteomes" id="UP000295560"/>
    </source>
</evidence>
<dbReference type="EMBL" id="SMFZ01000001">
    <property type="protein sequence ID" value="TCK25651.1"/>
    <property type="molecule type" value="Genomic_DNA"/>
</dbReference>
<evidence type="ECO:0008006" key="3">
    <source>
        <dbReference type="Google" id="ProtNLM"/>
    </source>
</evidence>
<protein>
    <recommendedName>
        <fullName evidence="3">N-acetyltransferase domain-containing protein</fullName>
    </recommendedName>
</protein>
<accession>A0A4R1HW28</accession>
<reference evidence="1 2" key="1">
    <citation type="submission" date="2019-03" db="EMBL/GenBank/DDBJ databases">
        <title>Sequencing the genomes of 1000 actinobacteria strains.</title>
        <authorList>
            <person name="Klenk H.-P."/>
        </authorList>
    </citation>
    <scope>NUCLEOTIDE SEQUENCE [LARGE SCALE GENOMIC DNA]</scope>
    <source>
        <strain evidence="1 2">DSM 44969</strain>
    </source>
</reference>
<keyword evidence="2" id="KW-1185">Reference proteome</keyword>
<gene>
    <name evidence="1" type="ORF">EV378_1468</name>
</gene>
<dbReference type="Proteomes" id="UP000295560">
    <property type="component" value="Unassembled WGS sequence"/>
</dbReference>
<comment type="caution">
    <text evidence="1">The sequence shown here is derived from an EMBL/GenBank/DDBJ whole genome shotgun (WGS) entry which is preliminary data.</text>
</comment>
<sequence length="168" mass="17790">MHADVSIPYLDADVRAAVDGLRGCAVSLDDFRGGSWFATASVCGEVVGFARAVRSTATRGFTPALRALGPDRYDEWLACGLELVEVVVGTGSRLLGIGTSLHRAVLTPARGRRAWTQLDGPDPAGTGEWLRHGGWTPVSHDRWTGATVFLDPRHPAVRDGPASSSVVA</sequence>
<evidence type="ECO:0000313" key="1">
    <source>
        <dbReference type="EMBL" id="TCK25651.1"/>
    </source>
</evidence>
<name>A0A4R1HW28_PSEEN</name>
<organism evidence="1 2">
    <name type="scientific">Pseudonocardia endophytica</name>
    <dbReference type="NCBI Taxonomy" id="401976"/>
    <lineage>
        <taxon>Bacteria</taxon>
        <taxon>Bacillati</taxon>
        <taxon>Actinomycetota</taxon>
        <taxon>Actinomycetes</taxon>
        <taxon>Pseudonocardiales</taxon>
        <taxon>Pseudonocardiaceae</taxon>
        <taxon>Pseudonocardia</taxon>
    </lineage>
</organism>